<gene>
    <name evidence="1" type="ORF">MAPG_10934</name>
</gene>
<protein>
    <submittedName>
        <fullName evidence="1 2">Uncharacterized protein</fullName>
    </submittedName>
</protein>
<dbReference type="EMBL" id="GL876978">
    <property type="protein sequence ID" value="KLU91987.1"/>
    <property type="molecule type" value="Genomic_DNA"/>
</dbReference>
<dbReference type="Proteomes" id="UP000011715">
    <property type="component" value="Unassembled WGS sequence"/>
</dbReference>
<dbReference type="EMBL" id="ADBL01002690">
    <property type="status" value="NOT_ANNOTATED_CDS"/>
    <property type="molecule type" value="Genomic_DNA"/>
</dbReference>
<dbReference type="OrthoDB" id="4633509at2759"/>
<keyword evidence="3" id="KW-1185">Reference proteome</keyword>
<reference evidence="3" key="1">
    <citation type="submission" date="2010-05" db="EMBL/GenBank/DDBJ databases">
        <title>The genome sequence of Magnaporthe poae strain ATCC 64411.</title>
        <authorList>
            <person name="Ma L.-J."/>
            <person name="Dead R."/>
            <person name="Young S."/>
            <person name="Zeng Q."/>
            <person name="Koehrsen M."/>
            <person name="Alvarado L."/>
            <person name="Berlin A."/>
            <person name="Chapman S.B."/>
            <person name="Chen Z."/>
            <person name="Freedman E."/>
            <person name="Gellesch M."/>
            <person name="Goldberg J."/>
            <person name="Griggs A."/>
            <person name="Gujja S."/>
            <person name="Heilman E.R."/>
            <person name="Heiman D."/>
            <person name="Hepburn T."/>
            <person name="Howarth C."/>
            <person name="Jen D."/>
            <person name="Larson L."/>
            <person name="Mehta T."/>
            <person name="Neiman D."/>
            <person name="Pearson M."/>
            <person name="Roberts A."/>
            <person name="Saif S."/>
            <person name="Shea T."/>
            <person name="Shenoy N."/>
            <person name="Sisk P."/>
            <person name="Stolte C."/>
            <person name="Sykes S."/>
            <person name="Walk T."/>
            <person name="White J."/>
            <person name="Yandava C."/>
            <person name="Haas B."/>
            <person name="Nusbaum C."/>
            <person name="Birren B."/>
        </authorList>
    </citation>
    <scope>NUCLEOTIDE SEQUENCE [LARGE SCALE GENOMIC DNA]</scope>
    <source>
        <strain evidence="3">ATCC 64411 / 73-15</strain>
    </source>
</reference>
<dbReference type="EnsemblFungi" id="MAPG_10934T0">
    <property type="protein sequence ID" value="MAPG_10934T0"/>
    <property type="gene ID" value="MAPG_10934"/>
</dbReference>
<dbReference type="VEuPathDB" id="FungiDB:MAPG_10934"/>
<evidence type="ECO:0000313" key="3">
    <source>
        <dbReference type="Proteomes" id="UP000011715"/>
    </source>
</evidence>
<evidence type="ECO:0000313" key="1">
    <source>
        <dbReference type="EMBL" id="KLU91987.1"/>
    </source>
</evidence>
<evidence type="ECO:0000313" key="2">
    <source>
        <dbReference type="EnsemblFungi" id="MAPG_10934T0"/>
    </source>
</evidence>
<sequence length="181" mass="21623">MTRRWRSRCNWPGARMWPFEHENTRKSTTGRSPNGHQASRRLWLNRFSECLGWLRLDGEHVWSQVRRFRLDPYRGLETRLPWYHAMVYRYVPQGTALNDEVVQAQYDFYYLADFCVANFKEDNWRGSGVLVTLLILCCRICRSAEGELRTESENRRKGCMIWSTQQVTEEAETLQRGMGRY</sequence>
<name>A0A0C4EDX4_MAGP6</name>
<dbReference type="AlphaFoldDB" id="A0A0C4EDX4"/>
<organism evidence="2 3">
    <name type="scientific">Magnaporthiopsis poae (strain ATCC 64411 / 73-15)</name>
    <name type="common">Kentucky bluegrass fungus</name>
    <name type="synonym">Magnaporthe poae</name>
    <dbReference type="NCBI Taxonomy" id="644358"/>
    <lineage>
        <taxon>Eukaryota</taxon>
        <taxon>Fungi</taxon>
        <taxon>Dikarya</taxon>
        <taxon>Ascomycota</taxon>
        <taxon>Pezizomycotina</taxon>
        <taxon>Sordariomycetes</taxon>
        <taxon>Sordariomycetidae</taxon>
        <taxon>Magnaporthales</taxon>
        <taxon>Magnaporthaceae</taxon>
        <taxon>Magnaporthiopsis</taxon>
    </lineage>
</organism>
<reference evidence="2" key="4">
    <citation type="journal article" date="2015" name="G3 (Bethesda)">
        <title>Genome sequences of three phytopathogenic species of the Magnaporthaceae family of fungi.</title>
        <authorList>
            <person name="Okagaki L.H."/>
            <person name="Nunes C.C."/>
            <person name="Sailsbery J."/>
            <person name="Clay B."/>
            <person name="Brown D."/>
            <person name="John T."/>
            <person name="Oh Y."/>
            <person name="Young N."/>
            <person name="Fitzgerald M."/>
            <person name="Haas B.J."/>
            <person name="Zeng Q."/>
            <person name="Young S."/>
            <person name="Adiconis X."/>
            <person name="Fan L."/>
            <person name="Levin J.Z."/>
            <person name="Mitchell T.K."/>
            <person name="Okubara P.A."/>
            <person name="Farman M.L."/>
            <person name="Kohn L.M."/>
            <person name="Birren B."/>
            <person name="Ma L.-J."/>
            <person name="Dean R.A."/>
        </authorList>
    </citation>
    <scope>NUCLEOTIDE SEQUENCE</scope>
    <source>
        <strain evidence="2">ATCC 64411 / 73-15</strain>
    </source>
</reference>
<proteinExistence type="predicted"/>
<reference evidence="1" key="2">
    <citation type="submission" date="2010-05" db="EMBL/GenBank/DDBJ databases">
        <title>The Genome Sequence of Magnaporthe poae strain ATCC 64411.</title>
        <authorList>
            <consortium name="The Broad Institute Genome Sequencing Platform"/>
            <consortium name="Broad Institute Genome Sequencing Center for Infectious Disease"/>
            <person name="Ma L.-J."/>
            <person name="Dead R."/>
            <person name="Young S."/>
            <person name="Zeng Q."/>
            <person name="Koehrsen M."/>
            <person name="Alvarado L."/>
            <person name="Berlin A."/>
            <person name="Chapman S.B."/>
            <person name="Chen Z."/>
            <person name="Freedman E."/>
            <person name="Gellesch M."/>
            <person name="Goldberg J."/>
            <person name="Griggs A."/>
            <person name="Gujja S."/>
            <person name="Heilman E.R."/>
            <person name="Heiman D."/>
            <person name="Hepburn T."/>
            <person name="Howarth C."/>
            <person name="Jen D."/>
            <person name="Larson L."/>
            <person name="Mehta T."/>
            <person name="Neiman D."/>
            <person name="Pearson M."/>
            <person name="Roberts A."/>
            <person name="Saif S."/>
            <person name="Shea T."/>
            <person name="Shenoy N."/>
            <person name="Sisk P."/>
            <person name="Stolte C."/>
            <person name="Sykes S."/>
            <person name="Walk T."/>
            <person name="White J."/>
            <person name="Yandava C."/>
            <person name="Haas B."/>
            <person name="Nusbaum C."/>
            <person name="Birren B."/>
        </authorList>
    </citation>
    <scope>NUCLEOTIDE SEQUENCE</scope>
    <source>
        <strain evidence="1">ATCC 64411</strain>
    </source>
</reference>
<reference evidence="2" key="5">
    <citation type="submission" date="2015-06" db="UniProtKB">
        <authorList>
            <consortium name="EnsemblFungi"/>
        </authorList>
    </citation>
    <scope>IDENTIFICATION</scope>
    <source>
        <strain evidence="2">ATCC 64411</strain>
    </source>
</reference>
<accession>A0A0C4EDX4</accession>
<reference evidence="1" key="3">
    <citation type="submission" date="2011-03" db="EMBL/GenBank/DDBJ databases">
        <title>Annotation of Magnaporthe poae ATCC 64411.</title>
        <authorList>
            <person name="Ma L.-J."/>
            <person name="Dead R."/>
            <person name="Young S.K."/>
            <person name="Zeng Q."/>
            <person name="Gargeya S."/>
            <person name="Fitzgerald M."/>
            <person name="Haas B."/>
            <person name="Abouelleil A."/>
            <person name="Alvarado L."/>
            <person name="Arachchi H.M."/>
            <person name="Berlin A."/>
            <person name="Brown A."/>
            <person name="Chapman S.B."/>
            <person name="Chen Z."/>
            <person name="Dunbar C."/>
            <person name="Freedman E."/>
            <person name="Gearin G."/>
            <person name="Gellesch M."/>
            <person name="Goldberg J."/>
            <person name="Griggs A."/>
            <person name="Gujja S."/>
            <person name="Heiman D."/>
            <person name="Howarth C."/>
            <person name="Larson L."/>
            <person name="Lui A."/>
            <person name="MacDonald P.J.P."/>
            <person name="Mehta T."/>
            <person name="Montmayeur A."/>
            <person name="Murphy C."/>
            <person name="Neiman D."/>
            <person name="Pearson M."/>
            <person name="Priest M."/>
            <person name="Roberts A."/>
            <person name="Saif S."/>
            <person name="Shea T."/>
            <person name="Shenoy N."/>
            <person name="Sisk P."/>
            <person name="Stolte C."/>
            <person name="Sykes S."/>
            <person name="Yandava C."/>
            <person name="Wortman J."/>
            <person name="Nusbaum C."/>
            <person name="Birren B."/>
        </authorList>
    </citation>
    <scope>NUCLEOTIDE SEQUENCE</scope>
    <source>
        <strain evidence="1">ATCC 64411</strain>
    </source>
</reference>